<feature type="domain" description="Bacterial Ig-like" evidence="5">
    <location>
        <begin position="976"/>
        <end position="1062"/>
    </location>
</feature>
<dbReference type="SUPFAM" id="SSF69318">
    <property type="entry name" value="Integrin alpha N-terminal domain"/>
    <property type="match status" value="3"/>
</dbReference>
<dbReference type="AlphaFoldDB" id="E8UXV8"/>
<feature type="compositionally biased region" description="Polar residues" evidence="2">
    <location>
        <begin position="31"/>
        <end position="42"/>
    </location>
</feature>
<accession>E8UXV8</accession>
<dbReference type="InterPro" id="IPR013783">
    <property type="entry name" value="Ig-like_fold"/>
</dbReference>
<keyword evidence="1 4" id="KW-0732">Signal</keyword>
<evidence type="ECO:0000256" key="1">
    <source>
        <dbReference type="ARBA" id="ARBA00022729"/>
    </source>
</evidence>
<feature type="chain" id="PRO_5003232187" evidence="4">
    <location>
        <begin position="28"/>
        <end position="1246"/>
    </location>
</feature>
<keyword evidence="3" id="KW-0812">Transmembrane</keyword>
<feature type="signal peptide" evidence="4">
    <location>
        <begin position="1"/>
        <end position="27"/>
    </location>
</feature>
<dbReference type="STRING" id="401053.AciPR4_2337"/>
<dbReference type="eggNOG" id="COG3391">
    <property type="taxonomic scope" value="Bacteria"/>
</dbReference>
<reference evidence="6 7" key="1">
    <citation type="journal article" date="2012" name="Stand. Genomic Sci.">
        <title>Complete genome sequence of Terriglobus saanensis type strain SP1PR4(T), an Acidobacteria from tundra soil.</title>
        <authorList>
            <person name="Rawat S.R."/>
            <person name="Mannisto M.K."/>
            <person name="Starovoytov V."/>
            <person name="Goodwin L."/>
            <person name="Nolan M."/>
            <person name="Hauser L."/>
            <person name="Land M."/>
            <person name="Davenport K.W."/>
            <person name="Woyke T."/>
            <person name="Haggblom M.M."/>
        </authorList>
    </citation>
    <scope>NUCLEOTIDE SEQUENCE</scope>
    <source>
        <strain evidence="7">ATCC BAA-1853 / DSM 23119 / SP1PR4</strain>
    </source>
</reference>
<dbReference type="PANTHER" id="PTHR44103">
    <property type="entry name" value="PROPROTEIN CONVERTASE P"/>
    <property type="match status" value="1"/>
</dbReference>
<dbReference type="HOGENOM" id="CLU_266178_0_0_0"/>
<dbReference type="Gene3D" id="2.130.10.130">
    <property type="entry name" value="Integrin alpha, N-terminal"/>
    <property type="match status" value="1"/>
</dbReference>
<dbReference type="Pfam" id="PF13517">
    <property type="entry name" value="FG-GAP_3"/>
    <property type="match status" value="1"/>
</dbReference>
<proteinExistence type="predicted"/>
<dbReference type="Pfam" id="PF16640">
    <property type="entry name" value="Big_3_5"/>
    <property type="match status" value="1"/>
</dbReference>
<dbReference type="Gene3D" id="2.60.40.10">
    <property type="entry name" value="Immunoglobulins"/>
    <property type="match status" value="1"/>
</dbReference>
<keyword evidence="3" id="KW-1133">Transmembrane helix</keyword>
<dbReference type="KEGG" id="tsa:AciPR4_2337"/>
<dbReference type="InterPro" id="IPR032109">
    <property type="entry name" value="Big_3_5"/>
</dbReference>
<dbReference type="EMBL" id="CP002467">
    <property type="protein sequence ID" value="ADV83124.1"/>
    <property type="molecule type" value="Genomic_DNA"/>
</dbReference>
<evidence type="ECO:0000313" key="6">
    <source>
        <dbReference type="EMBL" id="ADV83124.1"/>
    </source>
</evidence>
<sequence length="1246" mass="126220">MTTKTSVVCWLTVLALGISMAPSSSHAQNVLSSALSPSSNQPAGKPGETRPAGLPKRESANRAPQARSPFDLIMAPELDELKKRAAAASGGKPSRTQIHPDASGVGGSNVNFPGFISAPYVNAVDGDPNIGYSSVSGDFNGDGKMDVATVKVDGVIDVILNPGTFANIASVTPVISNDNGNTALLFVENVIAADMNNDGFTDLIGQDFNNNAIVIWLSNGDGTFAAPASYPVKFASGAAWYGSSGSSIMVGDFNGDGALDIVTLNIVSSFSPTIETSFSEITYVNNSNGRLTALPEEVTTFPDYYSSALNFSSVFTTDGIKASGIAFVLTDNAFNASFNGGSVVGTMLSNGDGTFKAPVAPTKILIPNADIFVANVSFLSANLTSEGTPKLPPPGTVGSGFATTDFVFMEADGAVWDVPFTSGNPITAHVLVGYPNFAFSGIDVPPVAPPPALPTLLSTAMQSTMTLNVADMTGDGLSDLVVYSTGSIAVFPNAGAGVFTAEPAQIIAGTPQFFQPAPANYDGSAYNSLVSADSGIGQYTYYQNLGAAAGVQSGQFLASPMVTGTNTAANAETYGTNIRVDAAVDVDGDGVPELIAQTTTNGSTTDVVIGYRNGAGAANQSSNYTFTTIASAGSIGSATGTNLSYVQPVTISNATTTTILLATGSGFADSLATVTAGHDGKFGPVTQLNLGTTTCFQLNYADVGDTNGDGIPDIVAACGGQNGSGSGFYTLLGNGDGTFKTATFIPLGYSLYMVKLINFTGGKGKLDIAAIDHTSLFTGNVYVIPNVGDDSGNFAIANQAIILANYEVVDIVAGDYNVDGKQDLTLLTAGQWSTALSTILPNTAGVLLLPGNGDYSFGKVTIADGGHWPIWGSYADFNSDGAPDLAFVQTNNQYIESASPSAVQILPNLGGGNFGPAVTVPDSYVAGAALDPGFYDENAFTLVGKFTNSGGIDLIVSTFDGTGIFVNRGVTSMALTSNSPTPAQGTAVTLIATLGQIVSAGVTETGLVSFAVNGTPAGTAQIANGVATLTTTALPAGSDLITAAFAGDANHNQSNASVTLVVGTVAPAFAITATPATLTLPRGATGTVMLSIAANSTFSGTVQLACTGTPAETSCIAGSTSMTLSAGQSAGVTIVIATTPPNNTYQARNAKPLSPWGTTLGGVSLAGMLLLLWPKRRRLPTLFAAIVLVALGLGAAGMSGCSSGGTTTTTTANQYPGTTAGTYTLTVTVTSGGLTQTQPIALTVTQ</sequence>
<organism evidence="6 7">
    <name type="scientific">Terriglobus saanensis (strain ATCC BAA-1853 / DSM 23119 / SP1PR4)</name>
    <dbReference type="NCBI Taxonomy" id="401053"/>
    <lineage>
        <taxon>Bacteria</taxon>
        <taxon>Pseudomonadati</taxon>
        <taxon>Acidobacteriota</taxon>
        <taxon>Terriglobia</taxon>
        <taxon>Terriglobales</taxon>
        <taxon>Acidobacteriaceae</taxon>
        <taxon>Terriglobus</taxon>
    </lineage>
</organism>
<name>E8UXV8_TERSS</name>
<dbReference type="PANTHER" id="PTHR44103:SF1">
    <property type="entry name" value="PROPROTEIN CONVERTASE P"/>
    <property type="match status" value="1"/>
</dbReference>
<keyword evidence="7" id="KW-1185">Reference proteome</keyword>
<evidence type="ECO:0000256" key="2">
    <source>
        <dbReference type="SAM" id="MobiDB-lite"/>
    </source>
</evidence>
<dbReference type="eggNOG" id="COG4934">
    <property type="taxonomic scope" value="Bacteria"/>
</dbReference>
<feature type="region of interest" description="Disordered" evidence="2">
    <location>
        <begin position="31"/>
        <end position="104"/>
    </location>
</feature>
<dbReference type="InterPro" id="IPR028994">
    <property type="entry name" value="Integrin_alpha_N"/>
</dbReference>
<evidence type="ECO:0000313" key="7">
    <source>
        <dbReference type="Proteomes" id="UP000006844"/>
    </source>
</evidence>
<protein>
    <submittedName>
        <fullName evidence="6">FG-GAP repeat protein</fullName>
    </submittedName>
</protein>
<evidence type="ECO:0000256" key="3">
    <source>
        <dbReference type="SAM" id="Phobius"/>
    </source>
</evidence>
<dbReference type="Proteomes" id="UP000006844">
    <property type="component" value="Chromosome"/>
</dbReference>
<dbReference type="InterPro" id="IPR013517">
    <property type="entry name" value="FG-GAP"/>
</dbReference>
<dbReference type="OrthoDB" id="111411at2"/>
<evidence type="ECO:0000259" key="5">
    <source>
        <dbReference type="Pfam" id="PF16640"/>
    </source>
</evidence>
<feature type="transmembrane region" description="Helical" evidence="3">
    <location>
        <begin position="1179"/>
        <end position="1198"/>
    </location>
</feature>
<keyword evidence="3" id="KW-0472">Membrane</keyword>
<gene>
    <name evidence="6" type="ordered locus">AciPR4_2337</name>
</gene>
<evidence type="ECO:0000256" key="4">
    <source>
        <dbReference type="SAM" id="SignalP"/>
    </source>
</evidence>